<feature type="compositionally biased region" description="Basic and acidic residues" evidence="1">
    <location>
        <begin position="183"/>
        <end position="203"/>
    </location>
</feature>
<accession>A0A8H6FQC6</accession>
<name>A0A8H6FQC6_9LECA</name>
<dbReference type="Pfam" id="PF17172">
    <property type="entry name" value="GST_N_4"/>
    <property type="match status" value="1"/>
</dbReference>
<dbReference type="InterPro" id="IPR050931">
    <property type="entry name" value="Mito_Protein_Transport_Metaxin"/>
</dbReference>
<reference evidence="4 5" key="1">
    <citation type="journal article" date="2020" name="Genomics">
        <title>Complete, high-quality genomes from long-read metagenomic sequencing of two wolf lichen thalli reveals enigmatic genome architecture.</title>
        <authorList>
            <person name="McKenzie S.K."/>
            <person name="Walston R.F."/>
            <person name="Allen J.L."/>
        </authorList>
    </citation>
    <scope>NUCLEOTIDE SEQUENCE [LARGE SCALE GENOMIC DNA]</scope>
    <source>
        <strain evidence="4">WasteWater2</strain>
    </source>
</reference>
<dbReference type="RefSeq" id="XP_037162170.1">
    <property type="nucleotide sequence ID" value="XM_037310854.1"/>
</dbReference>
<dbReference type="EMBL" id="JACCJC010000045">
    <property type="protein sequence ID" value="KAF6232744.1"/>
    <property type="molecule type" value="Genomic_DNA"/>
</dbReference>
<dbReference type="InterPro" id="IPR012336">
    <property type="entry name" value="Thioredoxin-like_fold"/>
</dbReference>
<evidence type="ECO:0000259" key="2">
    <source>
        <dbReference type="Pfam" id="PF17171"/>
    </source>
</evidence>
<dbReference type="Pfam" id="PF17171">
    <property type="entry name" value="GST_C_6"/>
    <property type="match status" value="1"/>
</dbReference>
<sequence>MFWPDQKSLSDLGLVGIDKELEEYHDQNNSATTADDEGLCDNPQSQERPKQSRPKTQARETSPQWFTTPQSIRRLFDKFPLRIYSLNELPQRSPRNRENNTLWIFTTNEGAQLGAPSFNPGCLKWQAYMIFKGIDFVTISSNNHASPTGALPFLLPASSTKNPLEAVLPIPSTRIERWVREKKVNTEKTGRPSDEGLEARNQHVEASVSTKQKSISKESLDMRYEAYMSLPNYRIRNAYVGPISIPHEIVEITAMRSQLYSLYLSPPNFASIVLPLYVNPSTSNTLARVALSHQLRAAAETELLKQSPIIDVEATYRDCDKAFEALSELLGDDEFFFGEEVPGLFDACVFAYTHVVLDEDLDWKHTRLREGLEQYGNLVEHQKSIVEGWFGDNASGRSRSHKKA</sequence>
<dbReference type="CDD" id="cd03193">
    <property type="entry name" value="GST_C_Metaxin"/>
    <property type="match status" value="1"/>
</dbReference>
<gene>
    <name evidence="4" type="ORF">HO173_008958</name>
</gene>
<evidence type="ECO:0000259" key="3">
    <source>
        <dbReference type="Pfam" id="PF17172"/>
    </source>
</evidence>
<dbReference type="OrthoDB" id="198787at2759"/>
<dbReference type="Proteomes" id="UP000578531">
    <property type="component" value="Unassembled WGS sequence"/>
</dbReference>
<dbReference type="InterPro" id="IPR033468">
    <property type="entry name" value="Metaxin_GST"/>
</dbReference>
<dbReference type="GeneID" id="59290612"/>
<feature type="region of interest" description="Disordered" evidence="1">
    <location>
        <begin position="183"/>
        <end position="212"/>
    </location>
</feature>
<feature type="region of interest" description="Disordered" evidence="1">
    <location>
        <begin position="23"/>
        <end position="64"/>
    </location>
</feature>
<dbReference type="PANTHER" id="PTHR12289">
    <property type="entry name" value="METAXIN RELATED"/>
    <property type="match status" value="1"/>
</dbReference>
<dbReference type="PANTHER" id="PTHR12289:SF44">
    <property type="entry name" value="OUTER MEMBRANE PROTEIN (SAM35), PUTATIVE (AFU_ORTHOLOGUE AFUA_1G13180)-RELATED"/>
    <property type="match status" value="1"/>
</dbReference>
<evidence type="ECO:0000313" key="5">
    <source>
        <dbReference type="Proteomes" id="UP000578531"/>
    </source>
</evidence>
<organism evidence="4 5">
    <name type="scientific">Letharia columbiana</name>
    <dbReference type="NCBI Taxonomy" id="112416"/>
    <lineage>
        <taxon>Eukaryota</taxon>
        <taxon>Fungi</taxon>
        <taxon>Dikarya</taxon>
        <taxon>Ascomycota</taxon>
        <taxon>Pezizomycotina</taxon>
        <taxon>Lecanoromycetes</taxon>
        <taxon>OSLEUM clade</taxon>
        <taxon>Lecanoromycetidae</taxon>
        <taxon>Lecanorales</taxon>
        <taxon>Lecanorineae</taxon>
        <taxon>Parmeliaceae</taxon>
        <taxon>Letharia</taxon>
    </lineage>
</organism>
<feature type="domain" description="Thioredoxin-like fold" evidence="3">
    <location>
        <begin position="120"/>
        <end position="189"/>
    </location>
</feature>
<comment type="caution">
    <text evidence="4">The sequence shown here is derived from an EMBL/GenBank/DDBJ whole genome shotgun (WGS) entry which is preliminary data.</text>
</comment>
<keyword evidence="5" id="KW-1185">Reference proteome</keyword>
<evidence type="ECO:0000256" key="1">
    <source>
        <dbReference type="SAM" id="MobiDB-lite"/>
    </source>
</evidence>
<dbReference type="GO" id="GO:0001401">
    <property type="term" value="C:SAM complex"/>
    <property type="evidence" value="ECO:0007669"/>
    <property type="project" value="TreeGrafter"/>
</dbReference>
<evidence type="ECO:0008006" key="6">
    <source>
        <dbReference type="Google" id="ProtNLM"/>
    </source>
</evidence>
<feature type="domain" description="Metaxin glutathione S-transferase" evidence="2">
    <location>
        <begin position="320"/>
        <end position="384"/>
    </location>
</feature>
<protein>
    <recommendedName>
        <fullName evidence="6">Mitochondrial outer membrane protein</fullName>
    </recommendedName>
</protein>
<dbReference type="GO" id="GO:0007005">
    <property type="term" value="P:mitochondrion organization"/>
    <property type="evidence" value="ECO:0007669"/>
    <property type="project" value="TreeGrafter"/>
</dbReference>
<proteinExistence type="predicted"/>
<dbReference type="AlphaFoldDB" id="A0A8H6FQC6"/>
<evidence type="ECO:0000313" key="4">
    <source>
        <dbReference type="EMBL" id="KAF6232744.1"/>
    </source>
</evidence>